<keyword evidence="2" id="KW-1185">Reference proteome</keyword>
<sequence length="312" mass="35365">MLLHPLTERPEHLDTYILVEELPKTDLSDYLALLRSCKEIHAEVKPHFEQQHLPKTMFCFTNVPALSRFHCKIRTLGPQFQNIQFLLRTEAVICEQSPCDKSNIKAFGQIQLDIERFTALQPGFQIDLHKFKRCRKTKGYCLDHKALPAISSAGKARAVEEDGIVSISTERYGKAIDVRKCPVARDGGELEASTRWVCGDGFTTYSQLKGLLKDVGWEGPRIFGKEFEGAVKEYSESPQIESEILYTSLLDDHLRKPLGLIRADDLVGADQDAEVQDGTEEDDDEENKWAEGEDSRGVRVQEKNIQQKTRAT</sequence>
<dbReference type="EMBL" id="JAUTXU010000373">
    <property type="protein sequence ID" value="KAK3683050.1"/>
    <property type="molecule type" value="Genomic_DNA"/>
</dbReference>
<protein>
    <submittedName>
        <fullName evidence="1">Uncharacterized protein</fullName>
    </submittedName>
</protein>
<accession>A0ACC3MAV1</accession>
<gene>
    <name evidence="1" type="ORF">LTR37_020614</name>
</gene>
<proteinExistence type="predicted"/>
<reference evidence="1" key="1">
    <citation type="submission" date="2023-07" db="EMBL/GenBank/DDBJ databases">
        <title>Black Yeasts Isolated from many extreme environments.</title>
        <authorList>
            <person name="Coleine C."/>
            <person name="Stajich J.E."/>
            <person name="Selbmann L."/>
        </authorList>
    </citation>
    <scope>NUCLEOTIDE SEQUENCE</scope>
    <source>
        <strain evidence="1">CCFEE 5714</strain>
    </source>
</reference>
<evidence type="ECO:0000313" key="2">
    <source>
        <dbReference type="Proteomes" id="UP001281147"/>
    </source>
</evidence>
<evidence type="ECO:0000313" key="1">
    <source>
        <dbReference type="EMBL" id="KAK3683050.1"/>
    </source>
</evidence>
<dbReference type="Proteomes" id="UP001281147">
    <property type="component" value="Unassembled WGS sequence"/>
</dbReference>
<name>A0ACC3MAV1_9PEZI</name>
<organism evidence="1 2">
    <name type="scientific">Vermiconidia calcicola</name>
    <dbReference type="NCBI Taxonomy" id="1690605"/>
    <lineage>
        <taxon>Eukaryota</taxon>
        <taxon>Fungi</taxon>
        <taxon>Dikarya</taxon>
        <taxon>Ascomycota</taxon>
        <taxon>Pezizomycotina</taxon>
        <taxon>Dothideomycetes</taxon>
        <taxon>Dothideomycetidae</taxon>
        <taxon>Mycosphaerellales</taxon>
        <taxon>Extremaceae</taxon>
        <taxon>Vermiconidia</taxon>
    </lineage>
</organism>
<comment type="caution">
    <text evidence="1">The sequence shown here is derived from an EMBL/GenBank/DDBJ whole genome shotgun (WGS) entry which is preliminary data.</text>
</comment>